<organism evidence="10">
    <name type="scientific">Listeria seeligeri FSL N1-067</name>
    <dbReference type="NCBI Taxonomy" id="702453"/>
    <lineage>
        <taxon>Bacteria</taxon>
        <taxon>Bacillati</taxon>
        <taxon>Bacillota</taxon>
        <taxon>Bacilli</taxon>
        <taxon>Bacillales</taxon>
        <taxon>Listeriaceae</taxon>
        <taxon>Listeria</taxon>
    </lineage>
</organism>
<dbReference type="Proteomes" id="UP000004302">
    <property type="component" value="Chromosome"/>
</dbReference>
<name>E3ZQU8_LISSE</name>
<dbReference type="SUPFAM" id="SSF52540">
    <property type="entry name" value="P-loop containing nucleoside triphosphate hydrolases"/>
    <property type="match status" value="1"/>
</dbReference>
<dbReference type="GO" id="GO:0005737">
    <property type="term" value="C:cytoplasm"/>
    <property type="evidence" value="ECO:0007669"/>
    <property type="project" value="UniProtKB-SubCell"/>
</dbReference>
<evidence type="ECO:0000256" key="5">
    <source>
        <dbReference type="ARBA" id="ARBA00022777"/>
    </source>
</evidence>
<evidence type="ECO:0000313" key="10">
    <source>
        <dbReference type="EMBL" id="EFS00001.1"/>
    </source>
</evidence>
<dbReference type="GO" id="GO:0015937">
    <property type="term" value="P:coenzyme A biosynthetic process"/>
    <property type="evidence" value="ECO:0007669"/>
    <property type="project" value="UniProtKB-UniRule"/>
</dbReference>
<dbReference type="AlphaFoldDB" id="E3ZQU8"/>
<dbReference type="PROSITE" id="PS51219">
    <property type="entry name" value="DPCK"/>
    <property type="match status" value="1"/>
</dbReference>
<comment type="similarity">
    <text evidence="1 8">Belongs to the CoaE family.</text>
</comment>
<dbReference type="InterPro" id="IPR001977">
    <property type="entry name" value="Depp_CoAkinase"/>
</dbReference>
<dbReference type="NCBIfam" id="TIGR00152">
    <property type="entry name" value="dephospho-CoA kinase"/>
    <property type="match status" value="1"/>
</dbReference>
<dbReference type="CDD" id="cd02022">
    <property type="entry name" value="DPCK"/>
    <property type="match status" value="1"/>
</dbReference>
<dbReference type="EMBL" id="ADXJ01000692">
    <property type="protein sequence ID" value="EFS00001.1"/>
    <property type="molecule type" value="Genomic_DNA"/>
</dbReference>
<evidence type="ECO:0000256" key="3">
    <source>
        <dbReference type="ARBA" id="ARBA00022679"/>
    </source>
</evidence>
<evidence type="ECO:0000256" key="9">
    <source>
        <dbReference type="NCBIfam" id="TIGR00152"/>
    </source>
</evidence>
<keyword evidence="2 8" id="KW-0963">Cytoplasm</keyword>
<evidence type="ECO:0000256" key="7">
    <source>
        <dbReference type="ARBA" id="ARBA00022993"/>
    </source>
</evidence>
<dbReference type="UniPathway" id="UPA00241">
    <property type="reaction ID" value="UER00356"/>
</dbReference>
<dbReference type="PANTHER" id="PTHR10695">
    <property type="entry name" value="DEPHOSPHO-COA KINASE-RELATED"/>
    <property type="match status" value="1"/>
</dbReference>
<dbReference type="Gene3D" id="3.40.50.300">
    <property type="entry name" value="P-loop containing nucleotide triphosphate hydrolases"/>
    <property type="match status" value="1"/>
</dbReference>
<evidence type="ECO:0000256" key="6">
    <source>
        <dbReference type="ARBA" id="ARBA00022840"/>
    </source>
</evidence>
<reference evidence="10" key="1">
    <citation type="journal article" date="2010" name="Microbiol. Resour. Announc.">
        <title>Comparative genomics of the bacterial genus Listeria: Genome evolution is characterized by limited gene acquisition and limited gene loss.</title>
        <authorList>
            <person name="den Bakker H.C."/>
            <person name="Cummings C.A."/>
            <person name="Ferreira V."/>
            <person name="Vatta P."/>
            <person name="Orsi R.H."/>
            <person name="Degoricija L."/>
            <person name="Barker M."/>
            <person name="Petrauskene O."/>
            <person name="Furtado M.R."/>
            <person name="Wiedmann M."/>
        </authorList>
    </citation>
    <scope>NUCLEOTIDE SEQUENCE [LARGE SCALE GENOMIC DNA]</scope>
    <source>
        <strain evidence="10">FSL N1-067</strain>
    </source>
</reference>
<comment type="function">
    <text evidence="8">Catalyzes the phosphorylation of the 3'-hydroxyl group of dephosphocoenzyme A to form coenzyme A.</text>
</comment>
<comment type="subcellular location">
    <subcellularLocation>
        <location evidence="8">Cytoplasm</location>
    </subcellularLocation>
</comment>
<sequence length="209" mass="23487">MSKIESGGIMGKTIGLTGSVATGKSTVSKMIQKAGIPLVDADIAARKVVERGTVGLAEIVAYFGKEILLADGSLNRAKLADIIFKNEDKRQKLNKITHPRVKDYMLEERKRYFAMGEKVVFFDIPLLFESHLESLVDQIVVVWVTPETELKRLMERNNLKKEAALDRINSQMGIDEKAKKADFVINNNESLEKTEKQVSAFIDRFVNNE</sequence>
<dbReference type="HAMAP" id="MF_00376">
    <property type="entry name" value="Dephospho_CoA_kinase"/>
    <property type="match status" value="1"/>
</dbReference>
<proteinExistence type="inferred from homology"/>
<dbReference type="EC" id="2.7.1.24" evidence="8 9"/>
<protein>
    <recommendedName>
        <fullName evidence="8 9">Dephospho-CoA kinase</fullName>
        <ecNumber evidence="8 9">2.7.1.24</ecNumber>
    </recommendedName>
    <alternativeName>
        <fullName evidence="8">Dephosphocoenzyme A kinase</fullName>
    </alternativeName>
</protein>
<evidence type="ECO:0000256" key="1">
    <source>
        <dbReference type="ARBA" id="ARBA00009018"/>
    </source>
</evidence>
<keyword evidence="3 8" id="KW-0808">Transferase</keyword>
<evidence type="ECO:0000256" key="2">
    <source>
        <dbReference type="ARBA" id="ARBA00022490"/>
    </source>
</evidence>
<comment type="catalytic activity">
    <reaction evidence="8">
        <text>3'-dephospho-CoA + ATP = ADP + CoA + H(+)</text>
        <dbReference type="Rhea" id="RHEA:18245"/>
        <dbReference type="ChEBI" id="CHEBI:15378"/>
        <dbReference type="ChEBI" id="CHEBI:30616"/>
        <dbReference type="ChEBI" id="CHEBI:57287"/>
        <dbReference type="ChEBI" id="CHEBI:57328"/>
        <dbReference type="ChEBI" id="CHEBI:456216"/>
        <dbReference type="EC" id="2.7.1.24"/>
    </reaction>
</comment>
<dbReference type="PANTHER" id="PTHR10695:SF46">
    <property type="entry name" value="BIFUNCTIONAL COENZYME A SYNTHASE-RELATED"/>
    <property type="match status" value="1"/>
</dbReference>
<dbReference type="Pfam" id="PF01121">
    <property type="entry name" value="CoaE"/>
    <property type="match status" value="1"/>
</dbReference>
<dbReference type="GO" id="GO:0004140">
    <property type="term" value="F:dephospho-CoA kinase activity"/>
    <property type="evidence" value="ECO:0007669"/>
    <property type="project" value="UniProtKB-UniRule"/>
</dbReference>
<evidence type="ECO:0000256" key="8">
    <source>
        <dbReference type="HAMAP-Rule" id="MF_00376"/>
    </source>
</evidence>
<dbReference type="HOGENOM" id="CLU_057180_0_0_9"/>
<gene>
    <name evidence="8" type="primary">coaE</name>
    <name evidence="10" type="ORF">NT03LS_1852</name>
</gene>
<keyword evidence="6 8" id="KW-0067">ATP-binding</keyword>
<dbReference type="PATRIC" id="fig|702453.3.peg.1523"/>
<dbReference type="InterPro" id="IPR027417">
    <property type="entry name" value="P-loop_NTPase"/>
</dbReference>
<keyword evidence="7 8" id="KW-0173">Coenzyme A biosynthesis</keyword>
<dbReference type="GO" id="GO:0005524">
    <property type="term" value="F:ATP binding"/>
    <property type="evidence" value="ECO:0007669"/>
    <property type="project" value="UniProtKB-UniRule"/>
</dbReference>
<keyword evidence="4 8" id="KW-0547">Nucleotide-binding</keyword>
<dbReference type="FunFam" id="3.40.50.300:FF:000991">
    <property type="entry name" value="Dephospho-CoA kinase"/>
    <property type="match status" value="1"/>
</dbReference>
<comment type="pathway">
    <text evidence="8">Cofactor biosynthesis; coenzyme A biosynthesis; CoA from (R)-pantothenate: step 5/5.</text>
</comment>
<evidence type="ECO:0000256" key="4">
    <source>
        <dbReference type="ARBA" id="ARBA00022741"/>
    </source>
</evidence>
<feature type="binding site" evidence="8">
    <location>
        <begin position="21"/>
        <end position="26"/>
    </location>
    <ligand>
        <name>ATP</name>
        <dbReference type="ChEBI" id="CHEBI:30616"/>
    </ligand>
</feature>
<comment type="caution">
    <text evidence="10">The sequence shown here is derived from an EMBL/GenBank/DDBJ whole genome shotgun (WGS) entry which is preliminary data.</text>
</comment>
<accession>E3ZQU8</accession>
<keyword evidence="5 8" id="KW-0418">Kinase</keyword>